<sequence length="174" mass="20357">MKLFLFIFCQFTLSLASLYSSNHPVTIQEAKYVVQIESNFTNVRHLCSGTLITNRFATLIRLKISNQFYYSREYAMRKNFIKFGEDWDDMALIILNTPTFNVDEFEQPYNIPMKESEETFAFGYGINECMLFKVRKLPEEPHKVPIKLIEEENSSECGIYFYFSGAARSCLVKN</sequence>
<feature type="signal peptide" evidence="1">
    <location>
        <begin position="1"/>
        <end position="16"/>
    </location>
</feature>
<name>A0A915NI68_9BILA</name>
<dbReference type="SUPFAM" id="SSF50494">
    <property type="entry name" value="Trypsin-like serine proteases"/>
    <property type="match status" value="1"/>
</dbReference>
<reference evidence="3" key="1">
    <citation type="submission" date="2022-11" db="UniProtKB">
        <authorList>
            <consortium name="WormBaseParasite"/>
        </authorList>
    </citation>
    <scope>IDENTIFICATION</scope>
</reference>
<dbReference type="WBParaSite" id="scf7180000417438.g1268">
    <property type="protein sequence ID" value="scf7180000417438.g1268"/>
    <property type="gene ID" value="scf7180000417438.g1268"/>
</dbReference>
<evidence type="ECO:0000256" key="1">
    <source>
        <dbReference type="SAM" id="SignalP"/>
    </source>
</evidence>
<proteinExistence type="predicted"/>
<feature type="chain" id="PRO_5037587143" evidence="1">
    <location>
        <begin position="17"/>
        <end position="174"/>
    </location>
</feature>
<organism evidence="2 3">
    <name type="scientific">Meloidogyne floridensis</name>
    <dbReference type="NCBI Taxonomy" id="298350"/>
    <lineage>
        <taxon>Eukaryota</taxon>
        <taxon>Metazoa</taxon>
        <taxon>Ecdysozoa</taxon>
        <taxon>Nematoda</taxon>
        <taxon>Chromadorea</taxon>
        <taxon>Rhabditida</taxon>
        <taxon>Tylenchina</taxon>
        <taxon>Tylenchomorpha</taxon>
        <taxon>Tylenchoidea</taxon>
        <taxon>Meloidogynidae</taxon>
        <taxon>Meloidogyninae</taxon>
        <taxon>Meloidogyne</taxon>
    </lineage>
</organism>
<keyword evidence="2" id="KW-1185">Reference proteome</keyword>
<dbReference type="InterPro" id="IPR009003">
    <property type="entry name" value="Peptidase_S1_PA"/>
</dbReference>
<dbReference type="AlphaFoldDB" id="A0A915NI68"/>
<evidence type="ECO:0000313" key="3">
    <source>
        <dbReference type="WBParaSite" id="scf7180000417438.g1268"/>
    </source>
</evidence>
<evidence type="ECO:0000313" key="2">
    <source>
        <dbReference type="Proteomes" id="UP000887560"/>
    </source>
</evidence>
<keyword evidence="1" id="KW-0732">Signal</keyword>
<accession>A0A915NI68</accession>
<protein>
    <submittedName>
        <fullName evidence="3">Uncharacterized protein</fullName>
    </submittedName>
</protein>
<dbReference type="Proteomes" id="UP000887560">
    <property type="component" value="Unplaced"/>
</dbReference>